<protein>
    <recommendedName>
        <fullName evidence="2">Peptidase S74 domain-containing protein</fullName>
    </recommendedName>
</protein>
<evidence type="ECO:0000256" key="1">
    <source>
        <dbReference type="SAM" id="MobiDB-lite"/>
    </source>
</evidence>
<dbReference type="EMBL" id="LAZR01003793">
    <property type="protein sequence ID" value="KKN14676.1"/>
    <property type="molecule type" value="Genomic_DNA"/>
</dbReference>
<sequence length="125" mass="13775">MFGLDFIRKLKPCKWRYKPPLDDGVEHFGFIAQDVEEIAPSGKYAFVVGGQESDMYGMRLAEFIGPLTKAIQELDAKVTELENELKSRGSDGLESGRMENDQVSDNDSVGSGHDMAAYLGNLRGA</sequence>
<feature type="region of interest" description="Disordered" evidence="1">
    <location>
        <begin position="82"/>
        <end position="114"/>
    </location>
</feature>
<dbReference type="PROSITE" id="PS51688">
    <property type="entry name" value="ICA"/>
    <property type="match status" value="1"/>
</dbReference>
<organism evidence="3">
    <name type="scientific">marine sediment metagenome</name>
    <dbReference type="NCBI Taxonomy" id="412755"/>
    <lineage>
        <taxon>unclassified sequences</taxon>
        <taxon>metagenomes</taxon>
        <taxon>ecological metagenomes</taxon>
    </lineage>
</organism>
<feature type="compositionally biased region" description="Basic and acidic residues" evidence="1">
    <location>
        <begin position="82"/>
        <end position="100"/>
    </location>
</feature>
<evidence type="ECO:0000313" key="3">
    <source>
        <dbReference type="EMBL" id="KKN14676.1"/>
    </source>
</evidence>
<gene>
    <name evidence="3" type="ORF">LCGC14_0993640</name>
</gene>
<dbReference type="Pfam" id="PF13884">
    <property type="entry name" value="Peptidase_S74"/>
    <property type="match status" value="1"/>
</dbReference>
<evidence type="ECO:0000259" key="2">
    <source>
        <dbReference type="PROSITE" id="PS51688"/>
    </source>
</evidence>
<proteinExistence type="predicted"/>
<feature type="domain" description="Peptidase S74" evidence="2">
    <location>
        <begin position="1"/>
        <end position="85"/>
    </location>
</feature>
<dbReference type="InterPro" id="IPR030392">
    <property type="entry name" value="S74_ICA"/>
</dbReference>
<dbReference type="AlphaFoldDB" id="A0A0F9QNG7"/>
<accession>A0A0F9QNG7</accession>
<comment type="caution">
    <text evidence="3">The sequence shown here is derived from an EMBL/GenBank/DDBJ whole genome shotgun (WGS) entry which is preliminary data.</text>
</comment>
<reference evidence="3" key="1">
    <citation type="journal article" date="2015" name="Nature">
        <title>Complex archaea that bridge the gap between prokaryotes and eukaryotes.</title>
        <authorList>
            <person name="Spang A."/>
            <person name="Saw J.H."/>
            <person name="Jorgensen S.L."/>
            <person name="Zaremba-Niedzwiedzka K."/>
            <person name="Martijn J."/>
            <person name="Lind A.E."/>
            <person name="van Eijk R."/>
            <person name="Schleper C."/>
            <person name="Guy L."/>
            <person name="Ettema T.J."/>
        </authorList>
    </citation>
    <scope>NUCLEOTIDE SEQUENCE</scope>
</reference>
<name>A0A0F9QNG7_9ZZZZ</name>